<dbReference type="FunFam" id="3.30.160.60:FF:000100">
    <property type="entry name" value="Zinc finger 45-like"/>
    <property type="match status" value="1"/>
</dbReference>
<keyword evidence="5 11" id="KW-0863">Zinc-finger</keyword>
<feature type="region of interest" description="Disordered" evidence="12">
    <location>
        <begin position="330"/>
        <end position="357"/>
    </location>
</feature>
<dbReference type="SUPFAM" id="SSF57667">
    <property type="entry name" value="beta-beta-alpha zinc fingers"/>
    <property type="match status" value="1"/>
</dbReference>
<dbReference type="GO" id="GO:0006355">
    <property type="term" value="P:regulation of DNA-templated transcription"/>
    <property type="evidence" value="ECO:0007669"/>
    <property type="project" value="InterPro"/>
</dbReference>
<feature type="region of interest" description="Disordered" evidence="12">
    <location>
        <begin position="48"/>
        <end position="84"/>
    </location>
</feature>
<evidence type="ECO:0000256" key="3">
    <source>
        <dbReference type="ARBA" id="ARBA00022723"/>
    </source>
</evidence>
<dbReference type="InterPro" id="IPR013087">
    <property type="entry name" value="Znf_C2H2_type"/>
</dbReference>
<evidence type="ECO:0000256" key="12">
    <source>
        <dbReference type="SAM" id="MobiDB-lite"/>
    </source>
</evidence>
<evidence type="ECO:0000256" key="2">
    <source>
        <dbReference type="ARBA" id="ARBA00006991"/>
    </source>
</evidence>
<evidence type="ECO:0000256" key="4">
    <source>
        <dbReference type="ARBA" id="ARBA00022737"/>
    </source>
</evidence>
<keyword evidence="3" id="KW-0479">Metal-binding</keyword>
<evidence type="ECO:0000256" key="1">
    <source>
        <dbReference type="ARBA" id="ARBA00004123"/>
    </source>
</evidence>
<dbReference type="Pfam" id="PF00096">
    <property type="entry name" value="zf-C2H2"/>
    <property type="match status" value="2"/>
</dbReference>
<feature type="region of interest" description="Disordered" evidence="12">
    <location>
        <begin position="198"/>
        <end position="277"/>
    </location>
</feature>
<dbReference type="SMART" id="SM00355">
    <property type="entry name" value="ZnF_C2H2"/>
    <property type="match status" value="2"/>
</dbReference>
<keyword evidence="7" id="KW-0805">Transcription regulation</keyword>
<proteinExistence type="inferred from homology"/>
<dbReference type="InterPro" id="IPR036236">
    <property type="entry name" value="Znf_C2H2_sf"/>
</dbReference>
<dbReference type="AlphaFoldDB" id="A0A061I7U0"/>
<dbReference type="CDD" id="cd07765">
    <property type="entry name" value="KRAB_A-box"/>
    <property type="match status" value="1"/>
</dbReference>
<feature type="domain" description="C2H2-type" evidence="13">
    <location>
        <begin position="550"/>
        <end position="577"/>
    </location>
</feature>
<dbReference type="Gene3D" id="3.30.160.60">
    <property type="entry name" value="Classic Zinc Finger"/>
    <property type="match status" value="3"/>
</dbReference>
<dbReference type="EMBL" id="KE674495">
    <property type="protein sequence ID" value="ERE76355.1"/>
    <property type="molecule type" value="Genomic_DNA"/>
</dbReference>
<dbReference type="InterPro" id="IPR036051">
    <property type="entry name" value="KRAB_dom_sf"/>
</dbReference>
<feature type="domain" description="C2H2-type" evidence="13">
    <location>
        <begin position="578"/>
        <end position="605"/>
    </location>
</feature>
<feature type="domain" description="KRAB" evidence="14">
    <location>
        <begin position="364"/>
        <end position="435"/>
    </location>
</feature>
<evidence type="ECO:0000313" key="15">
    <source>
        <dbReference type="EMBL" id="ERE76355.1"/>
    </source>
</evidence>
<name>A0A061I7U0_CRIGR</name>
<evidence type="ECO:0000256" key="5">
    <source>
        <dbReference type="ARBA" id="ARBA00022771"/>
    </source>
</evidence>
<dbReference type="Pfam" id="PF01352">
    <property type="entry name" value="KRAB"/>
    <property type="match status" value="1"/>
</dbReference>
<sequence>MRFNHYNLPSEQLPFFLLAQPAPQDPGVTARMELGPTTETFVLELRCLEDGGPGPDILSGGSGGSESQEEEVAPEGSKQPSWTCTCNRSQPELQQQQDGQLRPFQLQKELQENLQSAHHQEQRPQLQLVQHLELGQEQQLLQQQQLMMMVMKPQGQEQQLLQPQRKQLQQQQQFQQQRLVQQQEGALELAECWALSPSPEDAKQNTLPTHTPLHPSKPHRPHRGSLLGTMAALHTTPDSPATQPEPAEDGSECDADPEEEEEEEEKGREEAEVEEVAVATQVQEVEANSEHSADADSVEELLAEEQSLHVGTQGQLSNGGDVKSPVLQGKALQASRASPTVQNEDPEEEEEEEDDEHFLTQGLVTFEDVAVYFSVEEWERLDVEQRDLYREVMQENYGILVSLGYPIPKPDLIFHLEQGEEPWVPDSPHPEEGDIVTGVYTGAWFWNDDIEDHEEEDDEDFLAEMAEEENEPPGLWSAAYGVGDVPGTWGPDDSDLAQTPDGWGPNPVSLGILAEEVEAKHFLSGRGPGENFLAPWAFPAVAVPIGRPETTCDVCGKVFPHRSRLAKHQRYHAAVKPFGCEECGKGFVYRSHLAIHQRTHTGEKPFPCPDCGKRFVYKPEDRGGVEKARYQMGSQIADAD</sequence>
<evidence type="ECO:0000259" key="13">
    <source>
        <dbReference type="PROSITE" id="PS50157"/>
    </source>
</evidence>
<evidence type="ECO:0000256" key="9">
    <source>
        <dbReference type="ARBA" id="ARBA00023163"/>
    </source>
</evidence>
<evidence type="ECO:0000256" key="8">
    <source>
        <dbReference type="ARBA" id="ARBA00023125"/>
    </source>
</evidence>
<keyword evidence="6" id="KW-0862">Zinc</keyword>
<dbReference type="SMART" id="SM00349">
    <property type="entry name" value="KRAB"/>
    <property type="match status" value="1"/>
</dbReference>
<reference evidence="16" key="1">
    <citation type="journal article" date="2013" name="Nat. Biotechnol.">
        <title>Chinese hamster genome sequenced from sorted chromosomes.</title>
        <authorList>
            <person name="Brinkrolf K."/>
            <person name="Rupp O."/>
            <person name="Laux H."/>
            <person name="Kollin F."/>
            <person name="Ernst W."/>
            <person name="Linke B."/>
            <person name="Kofler R."/>
            <person name="Romand S."/>
            <person name="Hesse F."/>
            <person name="Budach W.E."/>
            <person name="Galosy S."/>
            <person name="Muller D."/>
            <person name="Noll T."/>
            <person name="Wienberg J."/>
            <person name="Jostock T."/>
            <person name="Leonard M."/>
            <person name="Grillari J."/>
            <person name="Tauch A."/>
            <person name="Goesmann A."/>
            <person name="Helk B."/>
            <person name="Mott J.E."/>
            <person name="Puhler A."/>
            <person name="Borth N."/>
        </authorList>
    </citation>
    <scope>NUCLEOTIDE SEQUENCE [LARGE SCALE GENOMIC DNA]</scope>
    <source>
        <strain evidence="16">17A/GY</strain>
    </source>
</reference>
<keyword evidence="8" id="KW-0238">DNA-binding</keyword>
<gene>
    <name evidence="15" type="ORF">H671_4g11906</name>
</gene>
<dbReference type="PANTHER" id="PTHR23232">
    <property type="entry name" value="KRAB DOMAIN C2H2 ZINC FINGER"/>
    <property type="match status" value="1"/>
</dbReference>
<dbReference type="Proteomes" id="UP000030759">
    <property type="component" value="Unassembled WGS sequence"/>
</dbReference>
<dbReference type="GO" id="GO:0003677">
    <property type="term" value="F:DNA binding"/>
    <property type="evidence" value="ECO:0007669"/>
    <property type="project" value="UniProtKB-KW"/>
</dbReference>
<comment type="similarity">
    <text evidence="2">Belongs to the krueppel C2H2-type zinc-finger protein family.</text>
</comment>
<dbReference type="InterPro" id="IPR001909">
    <property type="entry name" value="KRAB"/>
</dbReference>
<evidence type="ECO:0000313" key="16">
    <source>
        <dbReference type="Proteomes" id="UP000030759"/>
    </source>
</evidence>
<dbReference type="GO" id="GO:0008270">
    <property type="term" value="F:zinc ion binding"/>
    <property type="evidence" value="ECO:0007669"/>
    <property type="project" value="UniProtKB-KW"/>
</dbReference>
<dbReference type="PANTHER" id="PTHR23232:SF163">
    <property type="entry name" value="ZINC FINGER PROTEIN 589"/>
    <property type="match status" value="1"/>
</dbReference>
<dbReference type="PROSITE" id="PS50157">
    <property type="entry name" value="ZINC_FINGER_C2H2_2"/>
    <property type="match status" value="2"/>
</dbReference>
<evidence type="ECO:0000256" key="6">
    <source>
        <dbReference type="ARBA" id="ARBA00022833"/>
    </source>
</evidence>
<dbReference type="FunFam" id="3.30.160.60:FF:000006">
    <property type="entry name" value="Zinc finger protein 184 (Kruppel-like)"/>
    <property type="match status" value="1"/>
</dbReference>
<comment type="subcellular location">
    <subcellularLocation>
        <location evidence="1">Nucleus</location>
    </subcellularLocation>
</comment>
<dbReference type="Gene3D" id="6.10.140.140">
    <property type="match status" value="1"/>
</dbReference>
<evidence type="ECO:0000256" key="11">
    <source>
        <dbReference type="PROSITE-ProRule" id="PRU00042"/>
    </source>
</evidence>
<dbReference type="GO" id="GO:0005634">
    <property type="term" value="C:nucleus"/>
    <property type="evidence" value="ECO:0007669"/>
    <property type="project" value="UniProtKB-SubCell"/>
</dbReference>
<dbReference type="PROSITE" id="PS50805">
    <property type="entry name" value="KRAB"/>
    <property type="match status" value="1"/>
</dbReference>
<dbReference type="SUPFAM" id="SSF109640">
    <property type="entry name" value="KRAB domain (Kruppel-associated box)"/>
    <property type="match status" value="1"/>
</dbReference>
<feature type="compositionally biased region" description="Acidic residues" evidence="12">
    <location>
        <begin position="344"/>
        <end position="356"/>
    </location>
</feature>
<feature type="compositionally biased region" description="Acidic residues" evidence="12">
    <location>
        <begin position="246"/>
        <end position="264"/>
    </location>
</feature>
<evidence type="ECO:0000259" key="14">
    <source>
        <dbReference type="PROSITE" id="PS50805"/>
    </source>
</evidence>
<evidence type="ECO:0000256" key="7">
    <source>
        <dbReference type="ARBA" id="ARBA00023015"/>
    </source>
</evidence>
<protein>
    <submittedName>
        <fullName evidence="15">Zinc finger protein</fullName>
    </submittedName>
</protein>
<dbReference type="InterPro" id="IPR050169">
    <property type="entry name" value="Krueppel_C2H2_ZnF"/>
</dbReference>
<accession>A0A061I7U0</accession>
<keyword evidence="9" id="KW-0804">Transcription</keyword>
<organism evidence="15 16">
    <name type="scientific">Cricetulus griseus</name>
    <name type="common">Chinese hamster</name>
    <name type="synonym">Cricetulus barabensis griseus</name>
    <dbReference type="NCBI Taxonomy" id="10029"/>
    <lineage>
        <taxon>Eukaryota</taxon>
        <taxon>Metazoa</taxon>
        <taxon>Chordata</taxon>
        <taxon>Craniata</taxon>
        <taxon>Vertebrata</taxon>
        <taxon>Euteleostomi</taxon>
        <taxon>Mammalia</taxon>
        <taxon>Eutheria</taxon>
        <taxon>Euarchontoglires</taxon>
        <taxon>Glires</taxon>
        <taxon>Rodentia</taxon>
        <taxon>Myomorpha</taxon>
        <taxon>Muroidea</taxon>
        <taxon>Cricetidae</taxon>
        <taxon>Cricetinae</taxon>
        <taxon>Cricetulus</taxon>
    </lineage>
</organism>
<keyword evidence="4" id="KW-0677">Repeat</keyword>
<evidence type="ECO:0000256" key="10">
    <source>
        <dbReference type="ARBA" id="ARBA00023242"/>
    </source>
</evidence>
<dbReference type="PROSITE" id="PS00028">
    <property type="entry name" value="ZINC_FINGER_C2H2_1"/>
    <property type="match status" value="2"/>
</dbReference>
<keyword evidence="10" id="KW-0539">Nucleus</keyword>